<gene>
    <name evidence="3" type="ORF">RRG08_006353</name>
</gene>
<dbReference type="InterPro" id="IPR016187">
    <property type="entry name" value="CTDL_fold"/>
</dbReference>
<proteinExistence type="predicted"/>
<accession>A0AAE0Z9N3</accession>
<dbReference type="Pfam" id="PF00059">
    <property type="entry name" value="Lectin_C"/>
    <property type="match status" value="1"/>
</dbReference>
<comment type="caution">
    <text evidence="3">The sequence shown here is derived from an EMBL/GenBank/DDBJ whole genome shotgun (WGS) entry which is preliminary data.</text>
</comment>
<feature type="domain" description="C-type lectin" evidence="2">
    <location>
        <begin position="56"/>
        <end position="155"/>
    </location>
</feature>
<evidence type="ECO:0000256" key="1">
    <source>
        <dbReference type="SAM" id="SignalP"/>
    </source>
</evidence>
<dbReference type="Proteomes" id="UP001283361">
    <property type="component" value="Unassembled WGS sequence"/>
</dbReference>
<evidence type="ECO:0000259" key="2">
    <source>
        <dbReference type="PROSITE" id="PS50041"/>
    </source>
</evidence>
<protein>
    <recommendedName>
        <fullName evidence="2">C-type lectin domain-containing protein</fullName>
    </recommendedName>
</protein>
<reference evidence="3" key="1">
    <citation type="journal article" date="2023" name="G3 (Bethesda)">
        <title>A reference genome for the long-term kleptoplast-retaining sea slug Elysia crispata morphotype clarki.</title>
        <authorList>
            <person name="Eastman K.E."/>
            <person name="Pendleton A.L."/>
            <person name="Shaikh M.A."/>
            <person name="Suttiyut T."/>
            <person name="Ogas R."/>
            <person name="Tomko P."/>
            <person name="Gavelis G."/>
            <person name="Widhalm J.R."/>
            <person name="Wisecaver J.H."/>
        </authorList>
    </citation>
    <scope>NUCLEOTIDE SEQUENCE</scope>
    <source>
        <strain evidence="3">ECLA1</strain>
    </source>
</reference>
<dbReference type="SUPFAM" id="SSF56436">
    <property type="entry name" value="C-type lectin-like"/>
    <property type="match status" value="1"/>
</dbReference>
<dbReference type="AlphaFoldDB" id="A0AAE0Z9N3"/>
<keyword evidence="1" id="KW-0732">Signal</keyword>
<feature type="signal peptide" evidence="1">
    <location>
        <begin position="1"/>
        <end position="30"/>
    </location>
</feature>
<keyword evidence="4" id="KW-1185">Reference proteome</keyword>
<dbReference type="Gene3D" id="3.10.100.10">
    <property type="entry name" value="Mannose-Binding Protein A, subunit A"/>
    <property type="match status" value="1"/>
</dbReference>
<dbReference type="PROSITE" id="PS50041">
    <property type="entry name" value="C_TYPE_LECTIN_2"/>
    <property type="match status" value="1"/>
</dbReference>
<evidence type="ECO:0000313" key="3">
    <source>
        <dbReference type="EMBL" id="KAK3765318.1"/>
    </source>
</evidence>
<sequence length="193" mass="22194">MWCSELHVARRGVIMALLLWLVFIFNSQECSDSTDRENHGRLGPLVECYRECAVRFPDSCQSIVYTTDNQSCTPGSAAFRPLRERRHVYTRDSLKYLKDQTWIGLNDLDDEDTYVWENGEPLSDQMAQWVFRPGYPNGYTGSNDEDCAEARHRTWPGIYGLNDAICLQPFVPPVPLRDPDSLLYGSYQAKTEI</sequence>
<dbReference type="EMBL" id="JAWDGP010004319">
    <property type="protein sequence ID" value="KAK3765318.1"/>
    <property type="molecule type" value="Genomic_DNA"/>
</dbReference>
<dbReference type="InterPro" id="IPR001304">
    <property type="entry name" value="C-type_lectin-like"/>
</dbReference>
<feature type="chain" id="PRO_5041985756" description="C-type lectin domain-containing protein" evidence="1">
    <location>
        <begin position="31"/>
        <end position="193"/>
    </location>
</feature>
<dbReference type="InterPro" id="IPR016186">
    <property type="entry name" value="C-type_lectin-like/link_sf"/>
</dbReference>
<name>A0AAE0Z9N3_9GAST</name>
<evidence type="ECO:0000313" key="4">
    <source>
        <dbReference type="Proteomes" id="UP001283361"/>
    </source>
</evidence>
<organism evidence="3 4">
    <name type="scientific">Elysia crispata</name>
    <name type="common">lettuce slug</name>
    <dbReference type="NCBI Taxonomy" id="231223"/>
    <lineage>
        <taxon>Eukaryota</taxon>
        <taxon>Metazoa</taxon>
        <taxon>Spiralia</taxon>
        <taxon>Lophotrochozoa</taxon>
        <taxon>Mollusca</taxon>
        <taxon>Gastropoda</taxon>
        <taxon>Heterobranchia</taxon>
        <taxon>Euthyneura</taxon>
        <taxon>Panpulmonata</taxon>
        <taxon>Sacoglossa</taxon>
        <taxon>Placobranchoidea</taxon>
        <taxon>Plakobranchidae</taxon>
        <taxon>Elysia</taxon>
    </lineage>
</organism>